<reference evidence="4" key="1">
    <citation type="submission" date="2017-02" db="UniProtKB">
        <authorList>
            <consortium name="WormBaseParasite"/>
        </authorList>
    </citation>
    <scope>IDENTIFICATION</scope>
</reference>
<sequence length="173" mass="20370">YPTLKQRLESLIKIKTCRKCLKGGHIESNCKNSLKCFYCKKSHNSALCHNRREFRQAVYDASAHIWCILFRFRIMRKVITSDIKKGIFANRITSRRQELHQISLVEGINKGVSEENLQVPFRLSAINYHLESLEVRKNLYVDNVLISAEDKEENLEKYFELKTIFEEASMNIR</sequence>
<protein>
    <submittedName>
        <fullName evidence="4">CCHC-type domain-containing protein</fullName>
    </submittedName>
</protein>
<accession>A0A0N4UJL3</accession>
<dbReference type="EMBL" id="UYYG01000041">
    <property type="protein sequence ID" value="VDN52033.1"/>
    <property type="molecule type" value="Genomic_DNA"/>
</dbReference>
<evidence type="ECO:0000313" key="4">
    <source>
        <dbReference type="WBParaSite" id="DME_0000785501-mRNA-1"/>
    </source>
</evidence>
<dbReference type="SUPFAM" id="SSF57756">
    <property type="entry name" value="Retrovirus zinc finger-like domains"/>
    <property type="match status" value="1"/>
</dbReference>
<evidence type="ECO:0000313" key="1">
    <source>
        <dbReference type="EMBL" id="VDN52033.1"/>
    </source>
</evidence>
<proteinExistence type="predicted"/>
<name>A0A0N4UJL3_DRAME</name>
<evidence type="ECO:0000313" key="3">
    <source>
        <dbReference type="Proteomes" id="UP000274756"/>
    </source>
</evidence>
<gene>
    <name evidence="1" type="ORF">DME_LOCUS2006</name>
</gene>
<dbReference type="WBParaSite" id="DME_0000785501-mRNA-1">
    <property type="protein sequence ID" value="DME_0000785501-mRNA-1"/>
    <property type="gene ID" value="DME_0000785501"/>
</dbReference>
<evidence type="ECO:0000313" key="2">
    <source>
        <dbReference type="Proteomes" id="UP000038040"/>
    </source>
</evidence>
<reference evidence="1 3" key="2">
    <citation type="submission" date="2018-11" db="EMBL/GenBank/DDBJ databases">
        <authorList>
            <consortium name="Pathogen Informatics"/>
        </authorList>
    </citation>
    <scope>NUCLEOTIDE SEQUENCE [LARGE SCALE GENOMIC DNA]</scope>
</reference>
<organism evidence="2 4">
    <name type="scientific">Dracunculus medinensis</name>
    <name type="common">Guinea worm</name>
    <dbReference type="NCBI Taxonomy" id="318479"/>
    <lineage>
        <taxon>Eukaryota</taxon>
        <taxon>Metazoa</taxon>
        <taxon>Ecdysozoa</taxon>
        <taxon>Nematoda</taxon>
        <taxon>Chromadorea</taxon>
        <taxon>Rhabditida</taxon>
        <taxon>Spirurina</taxon>
        <taxon>Dracunculoidea</taxon>
        <taxon>Dracunculidae</taxon>
        <taxon>Dracunculus</taxon>
    </lineage>
</organism>
<keyword evidence="3" id="KW-1185">Reference proteome</keyword>
<dbReference type="OrthoDB" id="5920525at2759"/>
<dbReference type="AlphaFoldDB" id="A0A0N4UJL3"/>
<dbReference type="STRING" id="318479.A0A0N4UJL3"/>
<dbReference type="Proteomes" id="UP000038040">
    <property type="component" value="Unplaced"/>
</dbReference>
<dbReference type="InterPro" id="IPR036875">
    <property type="entry name" value="Znf_CCHC_sf"/>
</dbReference>
<dbReference type="Proteomes" id="UP000274756">
    <property type="component" value="Unassembled WGS sequence"/>
</dbReference>
<dbReference type="GO" id="GO:0008270">
    <property type="term" value="F:zinc ion binding"/>
    <property type="evidence" value="ECO:0007669"/>
    <property type="project" value="InterPro"/>
</dbReference>
<dbReference type="GO" id="GO:0003676">
    <property type="term" value="F:nucleic acid binding"/>
    <property type="evidence" value="ECO:0007669"/>
    <property type="project" value="InterPro"/>
</dbReference>